<dbReference type="RefSeq" id="WP_015183191.1">
    <property type="nucleotide sequence ID" value="NC_019738.1"/>
</dbReference>
<dbReference type="EMBL" id="CP003630">
    <property type="protein sequence ID" value="AFZ19048.1"/>
    <property type="molecule type" value="Genomic_DNA"/>
</dbReference>
<dbReference type="AlphaFoldDB" id="K9WFQ6"/>
<organism evidence="1 2">
    <name type="scientific">Allocoleopsis franciscana PCC 7113</name>
    <dbReference type="NCBI Taxonomy" id="1173027"/>
    <lineage>
        <taxon>Bacteria</taxon>
        <taxon>Bacillati</taxon>
        <taxon>Cyanobacteriota</taxon>
        <taxon>Cyanophyceae</taxon>
        <taxon>Coleofasciculales</taxon>
        <taxon>Coleofasciculaceae</taxon>
        <taxon>Allocoleopsis</taxon>
        <taxon>Allocoleopsis franciscana</taxon>
    </lineage>
</organism>
<evidence type="ECO:0000313" key="2">
    <source>
        <dbReference type="Proteomes" id="UP000010471"/>
    </source>
</evidence>
<accession>K9WFQ6</accession>
<gene>
    <name evidence="1" type="ORF">Mic7113_3316</name>
</gene>
<dbReference type="HOGENOM" id="CLU_2717884_0_0_3"/>
<reference evidence="1 2" key="1">
    <citation type="submission" date="2012-06" db="EMBL/GenBank/DDBJ databases">
        <title>Finished chromosome of genome of Microcoleus sp. PCC 7113.</title>
        <authorList>
            <consortium name="US DOE Joint Genome Institute"/>
            <person name="Gugger M."/>
            <person name="Coursin T."/>
            <person name="Rippka R."/>
            <person name="Tandeau De Marsac N."/>
            <person name="Huntemann M."/>
            <person name="Wei C.-L."/>
            <person name="Han J."/>
            <person name="Detter J.C."/>
            <person name="Han C."/>
            <person name="Tapia R."/>
            <person name="Chen A."/>
            <person name="Kyrpides N."/>
            <person name="Mavromatis K."/>
            <person name="Markowitz V."/>
            <person name="Szeto E."/>
            <person name="Ivanova N."/>
            <person name="Pagani I."/>
            <person name="Pati A."/>
            <person name="Goodwin L."/>
            <person name="Nordberg H.P."/>
            <person name="Cantor M.N."/>
            <person name="Hua S.X."/>
            <person name="Woyke T."/>
            <person name="Kerfeld C.A."/>
        </authorList>
    </citation>
    <scope>NUCLEOTIDE SEQUENCE [LARGE SCALE GENOMIC DNA]</scope>
    <source>
        <strain evidence="1 2">PCC 7113</strain>
    </source>
</reference>
<dbReference type="KEGG" id="mic:Mic7113_3316"/>
<sequence>MRRIYHVIANLGGIEPPKLAAIPPYLVAVHSRLAATKIWRLLVGTLANTLNKRFDRSFVRLQLENRYIRFKG</sequence>
<keyword evidence="2" id="KW-1185">Reference proteome</keyword>
<evidence type="ECO:0000313" key="1">
    <source>
        <dbReference type="EMBL" id="AFZ19048.1"/>
    </source>
</evidence>
<name>K9WFQ6_9CYAN</name>
<proteinExistence type="predicted"/>
<protein>
    <submittedName>
        <fullName evidence="1">Uncharacterized protein</fullName>
    </submittedName>
</protein>
<dbReference type="Proteomes" id="UP000010471">
    <property type="component" value="Chromosome"/>
</dbReference>